<dbReference type="PIRSF" id="PIRSF032079">
    <property type="entry name" value="UCP032079"/>
    <property type="match status" value="1"/>
</dbReference>
<comment type="similarity">
    <text evidence="1">Belongs to the CBP3 family.</text>
</comment>
<evidence type="ECO:0000256" key="2">
    <source>
        <dbReference type="ARBA" id="ARBA00006436"/>
    </source>
</evidence>
<dbReference type="PANTHER" id="PTHR12184">
    <property type="entry name" value="UBIQUINOL-CYTOCHROME C REDUCTASE COMPLEX ASSEMBLY FACTOR 1 FAMILY MEMBER"/>
    <property type="match status" value="1"/>
</dbReference>
<evidence type="ECO:0000313" key="4">
    <source>
        <dbReference type="EMBL" id="RFB04678.1"/>
    </source>
</evidence>
<evidence type="ECO:0000256" key="1">
    <source>
        <dbReference type="ARBA" id="ARBA00006407"/>
    </source>
</evidence>
<dbReference type="InterPro" id="IPR007129">
    <property type="entry name" value="Ubiqinol_cyt_c_chaperone_CPB3"/>
</dbReference>
<dbReference type="InterPro" id="IPR021150">
    <property type="entry name" value="Ubiq_cyt_c_chap"/>
</dbReference>
<accession>A0A371RGU4</accession>
<proteinExistence type="inferred from homology"/>
<gene>
    <name evidence="4" type="ORF">DX908_04930</name>
</gene>
<dbReference type="Pfam" id="PF03981">
    <property type="entry name" value="Ubiq_cyt_C_chap"/>
    <property type="match status" value="1"/>
</dbReference>
<dbReference type="InParanoid" id="A0A371RGU4"/>
<feature type="domain" description="Ubiquinol-cytochrome c chaperone" evidence="3">
    <location>
        <begin position="44"/>
        <end position="177"/>
    </location>
</feature>
<evidence type="ECO:0000259" key="3">
    <source>
        <dbReference type="Pfam" id="PF03981"/>
    </source>
</evidence>
<dbReference type="Proteomes" id="UP000264589">
    <property type="component" value="Unassembled WGS sequence"/>
</dbReference>
<organism evidence="4 5">
    <name type="scientific">Parvularcula marina</name>
    <dbReference type="NCBI Taxonomy" id="2292771"/>
    <lineage>
        <taxon>Bacteria</taxon>
        <taxon>Pseudomonadati</taxon>
        <taxon>Pseudomonadota</taxon>
        <taxon>Alphaproteobacteria</taxon>
        <taxon>Parvularculales</taxon>
        <taxon>Parvularculaceae</taxon>
        <taxon>Parvularcula</taxon>
    </lineage>
</organism>
<comment type="similarity">
    <text evidence="2">Belongs to the UPF0174 family.</text>
</comment>
<reference evidence="4 5" key="1">
    <citation type="submission" date="2018-08" db="EMBL/GenBank/DDBJ databases">
        <title>Parvularcula sp. SM1705, isolated from surface water of the South Sea China.</title>
        <authorList>
            <person name="Sun L."/>
        </authorList>
    </citation>
    <scope>NUCLEOTIDE SEQUENCE [LARGE SCALE GENOMIC DNA]</scope>
    <source>
        <strain evidence="4 5">SM1705</strain>
    </source>
</reference>
<evidence type="ECO:0000313" key="5">
    <source>
        <dbReference type="Proteomes" id="UP000264589"/>
    </source>
</evidence>
<comment type="caution">
    <text evidence="4">The sequence shown here is derived from an EMBL/GenBank/DDBJ whole genome shotgun (WGS) entry which is preliminary data.</text>
</comment>
<keyword evidence="5" id="KW-1185">Reference proteome</keyword>
<dbReference type="RefSeq" id="WP_116391311.1">
    <property type="nucleotide sequence ID" value="NZ_QUQO01000001.1"/>
</dbReference>
<protein>
    <submittedName>
        <fullName evidence="4">Ubiquinol-cytochrome C chaperone</fullName>
    </submittedName>
</protein>
<sequence length="187" mass="20289">MILKVLSAVPGLLGLKPPQQRVAAEALYPEIAAASRQPVFYTAYAVPDTVEGRFDILSLHVIAVLERIRPHDPKGQFGQALFDVMVSNLDASLREMGVGDTRVGKRVRVLAEMFYGRAKAYRAALISEVEDELTQAVGRNIYGDEAAPQAPALADYFRRAAKSEEGDETALLAGEIRFPAAQEGSTS</sequence>
<dbReference type="AlphaFoldDB" id="A0A371RGU4"/>
<dbReference type="EMBL" id="QUQO01000001">
    <property type="protein sequence ID" value="RFB04678.1"/>
    <property type="molecule type" value="Genomic_DNA"/>
</dbReference>
<dbReference type="InterPro" id="IPR014569">
    <property type="entry name" value="Ubq_cyt-c_CBP3-rel"/>
</dbReference>
<dbReference type="OrthoDB" id="7158889at2"/>
<name>A0A371RGU4_9PROT</name>
<dbReference type="PANTHER" id="PTHR12184:SF1">
    <property type="entry name" value="UBIQUINOL-CYTOCHROME-C REDUCTASE COMPLEX ASSEMBLY FACTOR 1"/>
    <property type="match status" value="1"/>
</dbReference>